<protein>
    <submittedName>
        <fullName evidence="1">Uncharacterized protein</fullName>
    </submittedName>
</protein>
<dbReference type="PATRIC" id="fig|1214101.3.peg.7853"/>
<keyword evidence="2" id="KW-1185">Reference proteome</keyword>
<accession>K4RF05</accession>
<gene>
    <name evidence="1" type="ORF">BN159_7756</name>
</gene>
<dbReference type="KEGG" id="sdv:BN159_7756"/>
<dbReference type="STRING" id="1214101.BN159_7756"/>
<evidence type="ECO:0000313" key="2">
    <source>
        <dbReference type="Proteomes" id="UP000008043"/>
    </source>
</evidence>
<sequence length="148" mass="15565">MLGTGRQLLVETLSLSRASRVGGVRGLYAIQARAYAHIGDISSAQHAIRLSGEAGRDRVDELHDAVGGEFGFTAERLAMSNSTTALIIGDSGQAEAAARQALTLHGQRPRDAQSAHVLGSSAAPTWGTAYLINTTTGRYRSTVVLAFD</sequence>
<name>K4RF05_STRDJ</name>
<proteinExistence type="predicted"/>
<reference evidence="1 2" key="1">
    <citation type="journal article" date="2012" name="J. Bacteriol.">
        <title>Genome sequence of the bacterium Streptomyces davawensis JCM 4913 and heterologous production of the unique antibiotic roseoflavin.</title>
        <authorList>
            <person name="Jankowitsch F."/>
            <person name="Schwarz J."/>
            <person name="Ruckert C."/>
            <person name="Gust B."/>
            <person name="Szczepanowski R."/>
            <person name="Blom J."/>
            <person name="Pelzer S."/>
            <person name="Kalinowski J."/>
            <person name="Mack M."/>
        </authorList>
    </citation>
    <scope>NUCLEOTIDE SEQUENCE [LARGE SCALE GENOMIC DNA]</scope>
    <source>
        <strain evidence="2">DSM 101723 / JCM 4913 / KCC S-0913 / 768</strain>
    </source>
</reference>
<dbReference type="EMBL" id="HE971709">
    <property type="protein sequence ID" value="CCK32135.1"/>
    <property type="molecule type" value="Genomic_DNA"/>
</dbReference>
<organism evidence="1 2">
    <name type="scientific">Streptomyces davaonensis (strain DSM 101723 / JCM 4913 / KCC S-0913 / 768)</name>
    <dbReference type="NCBI Taxonomy" id="1214101"/>
    <lineage>
        <taxon>Bacteria</taxon>
        <taxon>Bacillati</taxon>
        <taxon>Actinomycetota</taxon>
        <taxon>Actinomycetes</taxon>
        <taxon>Kitasatosporales</taxon>
        <taxon>Streptomycetaceae</taxon>
        <taxon>Streptomyces</taxon>
    </lineage>
</organism>
<dbReference type="Proteomes" id="UP000008043">
    <property type="component" value="Chromosome"/>
</dbReference>
<evidence type="ECO:0000313" key="1">
    <source>
        <dbReference type="EMBL" id="CCK32135.1"/>
    </source>
</evidence>
<dbReference type="AlphaFoldDB" id="K4RF05"/>
<dbReference type="HOGENOM" id="CLU_1757740_0_0_11"/>